<dbReference type="EMBL" id="RWGY01000011">
    <property type="protein sequence ID" value="TVU33368.1"/>
    <property type="molecule type" value="Genomic_DNA"/>
</dbReference>
<dbReference type="InterPro" id="IPR011043">
    <property type="entry name" value="Gal_Oxase/kelch_b-propeller"/>
</dbReference>
<feature type="domain" description="F-box" evidence="1">
    <location>
        <begin position="12"/>
        <end position="58"/>
    </location>
</feature>
<dbReference type="NCBIfam" id="TIGR01640">
    <property type="entry name" value="F_box_assoc_1"/>
    <property type="match status" value="1"/>
</dbReference>
<dbReference type="PROSITE" id="PS50181">
    <property type="entry name" value="FBOX"/>
    <property type="match status" value="1"/>
</dbReference>
<dbReference type="Pfam" id="PF08268">
    <property type="entry name" value="FBA_3"/>
    <property type="match status" value="1"/>
</dbReference>
<feature type="non-terminal residue" evidence="2">
    <location>
        <position position="1"/>
    </location>
</feature>
<name>A0A5J9VCF6_9POAL</name>
<dbReference type="Pfam" id="PF00646">
    <property type="entry name" value="F-box"/>
    <property type="match status" value="1"/>
</dbReference>
<protein>
    <recommendedName>
        <fullName evidence="1">F-box domain-containing protein</fullName>
    </recommendedName>
</protein>
<proteinExistence type="predicted"/>
<evidence type="ECO:0000313" key="3">
    <source>
        <dbReference type="Proteomes" id="UP000324897"/>
    </source>
</evidence>
<dbReference type="SMART" id="SM00256">
    <property type="entry name" value="FBOX"/>
    <property type="match status" value="1"/>
</dbReference>
<comment type="caution">
    <text evidence="2">The sequence shown here is derived from an EMBL/GenBank/DDBJ whole genome shotgun (WGS) entry which is preliminary data.</text>
</comment>
<organism evidence="2 3">
    <name type="scientific">Eragrostis curvula</name>
    <name type="common">weeping love grass</name>
    <dbReference type="NCBI Taxonomy" id="38414"/>
    <lineage>
        <taxon>Eukaryota</taxon>
        <taxon>Viridiplantae</taxon>
        <taxon>Streptophyta</taxon>
        <taxon>Embryophyta</taxon>
        <taxon>Tracheophyta</taxon>
        <taxon>Spermatophyta</taxon>
        <taxon>Magnoliopsida</taxon>
        <taxon>Liliopsida</taxon>
        <taxon>Poales</taxon>
        <taxon>Poaceae</taxon>
        <taxon>PACMAD clade</taxon>
        <taxon>Chloridoideae</taxon>
        <taxon>Eragrostideae</taxon>
        <taxon>Eragrostidinae</taxon>
        <taxon>Eragrostis</taxon>
    </lineage>
</organism>
<dbReference type="SUPFAM" id="SSF81383">
    <property type="entry name" value="F-box domain"/>
    <property type="match status" value="1"/>
</dbReference>
<dbReference type="InterPro" id="IPR001810">
    <property type="entry name" value="F-box_dom"/>
</dbReference>
<dbReference type="InterPro" id="IPR036047">
    <property type="entry name" value="F-box-like_dom_sf"/>
</dbReference>
<dbReference type="SUPFAM" id="SSF50965">
    <property type="entry name" value="Galactose oxidase, central domain"/>
    <property type="match status" value="1"/>
</dbReference>
<dbReference type="CDD" id="cd22157">
    <property type="entry name" value="F-box_AtFBW1-like"/>
    <property type="match status" value="1"/>
</dbReference>
<keyword evidence="3" id="KW-1185">Reference proteome</keyword>
<dbReference type="PANTHER" id="PTHR31111">
    <property type="entry name" value="BNAA05G37150D PROTEIN-RELATED"/>
    <property type="match status" value="1"/>
</dbReference>
<dbReference type="Gene3D" id="2.120.10.80">
    <property type="entry name" value="Kelch-type beta propeller"/>
    <property type="match status" value="1"/>
</dbReference>
<evidence type="ECO:0000259" key="1">
    <source>
        <dbReference type="PROSITE" id="PS50181"/>
    </source>
</evidence>
<dbReference type="OrthoDB" id="657759at2759"/>
<dbReference type="Gramene" id="TVU33368">
    <property type="protein sequence ID" value="TVU33368"/>
    <property type="gene ID" value="EJB05_25180"/>
</dbReference>
<evidence type="ECO:0000313" key="2">
    <source>
        <dbReference type="EMBL" id="TVU33368.1"/>
    </source>
</evidence>
<dbReference type="PANTHER" id="PTHR31111:SF133">
    <property type="entry name" value="OS07G0196600 PROTEIN"/>
    <property type="match status" value="1"/>
</dbReference>
<feature type="non-terminal residue" evidence="2">
    <location>
        <position position="462"/>
    </location>
</feature>
<sequence length="462" mass="51302">MAPARSLSRPGSDAVVPLPSDAVYEVLLRVPGRDLCRFRAVCRPWHRLLSDPQFIAAHAARNSEPPLVVAGYHASYGGDGVLCDILALSGKVVRRVHAAGKDVVTSVNLDFVCTYKGYSSCIRLFNMTTGDVFALPEGLSDQEHAGERDILDHPSVAALGKVASTGEYKVLRVLNSPSIYNPAQLCQVFTLDGRSHARWRRKKAPPSPVSVICNESVAVNGIVYFLGLSPQENISSFDLEREEWRSGLQGPRYKQLCMNELSMAAMNGCLVLVRRYLACYVDLWFLVDFERGLWEKRHSIRAQIHDYTSAIRPLLVLNDGRIVLVHVGSDSGSLKIYNPRTNTYEDVADTGLCVAVGLYSGSLLSLANRQTMCSRWIATIRMLFKSLFSVSQRCTILMEVQFWTLLEELQGSCPVYNNITIGFASIDYEVSFELPRNSNSEETVEVTAFGELGVLSPRNWLP</sequence>
<reference evidence="2 3" key="1">
    <citation type="journal article" date="2019" name="Sci. Rep.">
        <title>A high-quality genome of Eragrostis curvula grass provides insights into Poaceae evolution and supports new strategies to enhance forage quality.</title>
        <authorList>
            <person name="Carballo J."/>
            <person name="Santos B.A.C.M."/>
            <person name="Zappacosta D."/>
            <person name="Garbus I."/>
            <person name="Selva J.P."/>
            <person name="Gallo C.A."/>
            <person name="Diaz A."/>
            <person name="Albertini E."/>
            <person name="Caccamo M."/>
            <person name="Echenique V."/>
        </authorList>
    </citation>
    <scope>NUCLEOTIDE SEQUENCE [LARGE SCALE GENOMIC DNA]</scope>
    <source>
        <strain evidence="3">cv. Victoria</strain>
        <tissue evidence="2">Leaf</tissue>
    </source>
</reference>
<dbReference type="Proteomes" id="UP000324897">
    <property type="component" value="Chromosome 1"/>
</dbReference>
<accession>A0A5J9VCF6</accession>
<dbReference type="InterPro" id="IPR017451">
    <property type="entry name" value="F-box-assoc_interact_dom"/>
</dbReference>
<gene>
    <name evidence="2" type="ORF">EJB05_25180</name>
</gene>
<dbReference type="Gene3D" id="1.20.1280.50">
    <property type="match status" value="1"/>
</dbReference>
<dbReference type="InterPro" id="IPR013187">
    <property type="entry name" value="F-box-assoc_dom_typ3"/>
</dbReference>
<dbReference type="InterPro" id="IPR015915">
    <property type="entry name" value="Kelch-typ_b-propeller"/>
</dbReference>
<dbReference type="AlphaFoldDB" id="A0A5J9VCF6"/>